<dbReference type="InterPro" id="IPR025195">
    <property type="entry name" value="GTA_TIM_dom"/>
</dbReference>
<dbReference type="InterPro" id="IPR056490">
    <property type="entry name" value="Rcc01698_C"/>
</dbReference>
<dbReference type="Pfam" id="PF13550">
    <property type="entry name" value="Phage-tail_3"/>
    <property type="match status" value="1"/>
</dbReference>
<organism evidence="4 5">
    <name type="scientific">Rhodovulum sulfidophilum</name>
    <name type="common">Rhodobacter sulfidophilus</name>
    <dbReference type="NCBI Taxonomy" id="35806"/>
    <lineage>
        <taxon>Bacteria</taxon>
        <taxon>Pseudomonadati</taxon>
        <taxon>Pseudomonadota</taxon>
        <taxon>Alphaproteobacteria</taxon>
        <taxon>Rhodobacterales</taxon>
        <taxon>Paracoccaceae</taxon>
        <taxon>Rhodovulum</taxon>
    </lineage>
</organism>
<feature type="domain" description="GTA TIM-barrel-like" evidence="1">
    <location>
        <begin position="441"/>
        <end position="737"/>
    </location>
</feature>
<dbReference type="Proteomes" id="UP000249185">
    <property type="component" value="Unassembled WGS sequence"/>
</dbReference>
<sequence>MATLFLAAAGAAVGGGLGGSIAGLASGALGKAMGATLGSVIDQRLLGVGSDPVETGRVDRFRVMGASEGAVLPRVFGRVRVAGQMIWSSRFLETVNASNVGSKGGGGQVREYSYSVSFAVALCEGEILRVGRIWADGAVLDQSSVSWRLHLGTETQVADPKICAIEGHESAPAYRGTAYAVFDDLDLGSFGNRIPQLNFEVFRRPRIDAAITPRHPAERIRGVALVPGSGEYTLSTEVVRFDRGKGDVETLNVHNDLGVPDLLASTAQMTAELPALESVSLVVSWFGDDLRCGRCALRPAVEQKEEDATMPWQVGGEGRATARVVNWVDGRPLFGGTPADASVIQAIRHLRELGKAVMFYPFIMMDIVAGNGLPDPWSDAPDQPVVPWRGRITTSSAAGRPGSPDRTSAAASEVAAFFGEAQASDFSQDGSTVIYVGPDEWSYRRFILHYAHLCALAGGVDAFCVGSEMRGLTQIRSEGDAYPAVQALRALAADVRGILGPETKIGYAADWSEYFGHHPGDGSNDVLFHLDPLWADANIDFVGIDNYMPLSDWRSEEDHADAANGTIYDLGYLTGNVAGGEGFDWYYADQAARARQDRSAIRDGAWGEDWLFRYKDIRSWWSQPHHDRPGGVRASVATEWIPGSKPIWFTELGCPAVDKGTNQPNVFFDPKSSESFLPYHSSGARDDLIQQRYLQAMFTFWEDAGNNPEAALYPGRMVDLSRAHVWAWDARPWPDFPDRLETWSDGENYALGHWLNGRAAVLSVAEVVADLVGPASERLGLSGLHGALTGYSVDAVESARQSLQPLMLVHGFDGYAEAGDLVFASRDGRRATIIETERLVDDPAGTFISRTRAPLAETASRVGLSFIRADSDYQAGAVEAAIDGLGETAQSSTAVVLRESQARAVAERWLAESTIARDGIEFTLPPSALALSSGDVLRLDDGGEFYRVDKVEALGSRAIGGVRVERGVYESFRCADVGRSVRGPAIPLPIHVEFLDLPLLTGEEVPHAPYVAFVGGDFAGGAAIYSAPEDRGYRLNTTLKRRAVLGETLTALPRAEPGLWMPATLEIRLRRGVLQSRRASEVLGGANVAAVRFGDADWEILQFEKAELVDGIYRIGNLLRGQAGTDGVLPAVWPIGSDFILIDSAVAQLDLPLSARGLERHYRYGPASRAYDHASYRHSAETFNAAGLRPYAPAHLEARRREDGAIVLRWIRRTRLDGDSWQGADVPLGEGTEAYSVRILGGGQLLREFTVPSAAATYASEDQDLDGAEGAITFAVAQISEQFGPGPYTRITFNG</sequence>
<protein>
    <submittedName>
        <fullName evidence="4">Host specificity protein</fullName>
    </submittedName>
</protein>
<feature type="domain" description="Tip attachment protein J" evidence="2">
    <location>
        <begin position="797"/>
        <end position="952"/>
    </location>
</feature>
<evidence type="ECO:0000259" key="3">
    <source>
        <dbReference type="Pfam" id="PF23666"/>
    </source>
</evidence>
<evidence type="ECO:0000313" key="5">
    <source>
        <dbReference type="Proteomes" id="UP000249185"/>
    </source>
</evidence>
<proteinExistence type="predicted"/>
<dbReference type="Pfam" id="PF23666">
    <property type="entry name" value="Rcc01698_C"/>
    <property type="match status" value="1"/>
</dbReference>
<accession>A0A2W5NDL6</accession>
<evidence type="ECO:0000259" key="1">
    <source>
        <dbReference type="Pfam" id="PF13547"/>
    </source>
</evidence>
<feature type="domain" description="Rcc01698-like C-terminal" evidence="3">
    <location>
        <begin position="1043"/>
        <end position="1140"/>
    </location>
</feature>
<gene>
    <name evidence="4" type="ORF">DI556_05640</name>
</gene>
<evidence type="ECO:0000259" key="2">
    <source>
        <dbReference type="Pfam" id="PF13550"/>
    </source>
</evidence>
<dbReference type="Pfam" id="PF13547">
    <property type="entry name" value="GTA_TIM"/>
    <property type="match status" value="1"/>
</dbReference>
<dbReference type="InterPro" id="IPR017853">
    <property type="entry name" value="GH"/>
</dbReference>
<name>A0A2W5NDL6_RHOSU</name>
<dbReference type="Gene3D" id="3.20.20.80">
    <property type="entry name" value="Glycosidases"/>
    <property type="match status" value="1"/>
</dbReference>
<dbReference type="EMBL" id="QFPW01000002">
    <property type="protein sequence ID" value="PZQ51636.1"/>
    <property type="molecule type" value="Genomic_DNA"/>
</dbReference>
<evidence type="ECO:0000313" key="4">
    <source>
        <dbReference type="EMBL" id="PZQ51636.1"/>
    </source>
</evidence>
<dbReference type="InterPro" id="IPR032876">
    <property type="entry name" value="J_dom"/>
</dbReference>
<dbReference type="CDD" id="cd19607">
    <property type="entry name" value="GTA_TIM-barrel-like"/>
    <property type="match status" value="1"/>
</dbReference>
<dbReference type="SUPFAM" id="SSF51445">
    <property type="entry name" value="(Trans)glycosidases"/>
    <property type="match status" value="1"/>
</dbReference>
<comment type="caution">
    <text evidence="4">The sequence shown here is derived from an EMBL/GenBank/DDBJ whole genome shotgun (WGS) entry which is preliminary data.</text>
</comment>
<reference evidence="4 5" key="1">
    <citation type="submission" date="2017-08" db="EMBL/GenBank/DDBJ databases">
        <title>Infants hospitalized years apart are colonized by the same room-sourced microbial strains.</title>
        <authorList>
            <person name="Brooks B."/>
            <person name="Olm M.R."/>
            <person name="Firek B.A."/>
            <person name="Baker R."/>
            <person name="Thomas B.C."/>
            <person name="Morowitz M.J."/>
            <person name="Banfield J.F."/>
        </authorList>
    </citation>
    <scope>NUCLEOTIDE SEQUENCE [LARGE SCALE GENOMIC DNA]</scope>
    <source>
        <strain evidence="4">S2_005_002_R2_34</strain>
    </source>
</reference>